<dbReference type="InParanoid" id="A0A409VCU3"/>
<evidence type="ECO:0000256" key="1">
    <source>
        <dbReference type="ARBA" id="ARBA00022793"/>
    </source>
</evidence>
<evidence type="ECO:0000259" key="5">
    <source>
        <dbReference type="Pfam" id="PF04909"/>
    </source>
</evidence>
<keyword evidence="4" id="KW-0732">Signal</keyword>
<dbReference type="GO" id="GO:0016787">
    <property type="term" value="F:hydrolase activity"/>
    <property type="evidence" value="ECO:0007669"/>
    <property type="project" value="InterPro"/>
</dbReference>
<dbReference type="GO" id="GO:0005829">
    <property type="term" value="C:cytosol"/>
    <property type="evidence" value="ECO:0007669"/>
    <property type="project" value="TreeGrafter"/>
</dbReference>
<dbReference type="PANTHER" id="PTHR21240">
    <property type="entry name" value="2-AMINO-3-CARBOXYLMUCONATE-6-SEMIALDEHYDE DECARBOXYLASE"/>
    <property type="match status" value="1"/>
</dbReference>
<dbReference type="InterPro" id="IPR006680">
    <property type="entry name" value="Amidohydro-rel"/>
</dbReference>
<dbReference type="Pfam" id="PF04909">
    <property type="entry name" value="Amidohydro_2"/>
    <property type="match status" value="2"/>
</dbReference>
<dbReference type="SUPFAM" id="SSF51556">
    <property type="entry name" value="Metallo-dependent hydrolases"/>
    <property type="match status" value="2"/>
</dbReference>
<organism evidence="6 7">
    <name type="scientific">Panaeolus cyanescens</name>
    <dbReference type="NCBI Taxonomy" id="181874"/>
    <lineage>
        <taxon>Eukaryota</taxon>
        <taxon>Fungi</taxon>
        <taxon>Dikarya</taxon>
        <taxon>Basidiomycota</taxon>
        <taxon>Agaricomycotina</taxon>
        <taxon>Agaricomycetes</taxon>
        <taxon>Agaricomycetidae</taxon>
        <taxon>Agaricales</taxon>
        <taxon>Agaricineae</taxon>
        <taxon>Galeropsidaceae</taxon>
        <taxon>Panaeolus</taxon>
    </lineage>
</organism>
<evidence type="ECO:0000313" key="7">
    <source>
        <dbReference type="Proteomes" id="UP000284842"/>
    </source>
</evidence>
<dbReference type="Proteomes" id="UP000284842">
    <property type="component" value="Unassembled WGS sequence"/>
</dbReference>
<name>A0A409VCU3_9AGAR</name>
<evidence type="ECO:0000256" key="3">
    <source>
        <dbReference type="RuleBase" id="RU366045"/>
    </source>
</evidence>
<dbReference type="PANTHER" id="PTHR21240:SF31">
    <property type="entry name" value="AMIDOHYDROLASE FAMILY PROTEIN (AFU_ORTHOLOGUE AFUA_7G05840)"/>
    <property type="match status" value="1"/>
</dbReference>
<comment type="similarity">
    <text evidence="3">Belongs to the metallo-dependent hydrolases superfamily.</text>
</comment>
<dbReference type="GO" id="GO:0019748">
    <property type="term" value="P:secondary metabolic process"/>
    <property type="evidence" value="ECO:0007669"/>
    <property type="project" value="TreeGrafter"/>
</dbReference>
<feature type="signal peptide" evidence="4">
    <location>
        <begin position="1"/>
        <end position="17"/>
    </location>
</feature>
<comment type="caution">
    <text evidence="6">The sequence shown here is derived from an EMBL/GenBank/DDBJ whole genome shotgun (WGS) entry which is preliminary data.</text>
</comment>
<dbReference type="OrthoDB" id="432010at2759"/>
<dbReference type="AlphaFoldDB" id="A0A409VCU3"/>
<evidence type="ECO:0000256" key="4">
    <source>
        <dbReference type="SAM" id="SignalP"/>
    </source>
</evidence>
<keyword evidence="7" id="KW-1185">Reference proteome</keyword>
<keyword evidence="1 3" id="KW-0210">Decarboxylase</keyword>
<dbReference type="InterPro" id="IPR032465">
    <property type="entry name" value="ACMSD"/>
</dbReference>
<sequence length="547" mass="60046">MYFSGSLLLALFGGIYSDITVVARKWHNTGGSIVFEEAYTVPDMLSQVGNSTAALGGTNAELRANLLDISGHRIDLMNQNDIDFMILSCAQPCVQGISEPEKAAQMAITLNNQLAASIANNTERLGGFAALSMHNATVAAQELKRAVRELGFFGALLNDYQQAGADGQTLLYYDQPEYDPFWEMVTELDVPVYMHPRVNIPTIHNLEFSHAPALGGAVQEFAVTLSNHILGLCINGVFDRFPKLKIIVGHLGERIPSDLVRIDSALIRPNNQGLPMKQNVTTYFKTNIFETTSGNFAPELLDFHISQIGLDRIMYSIDYPFVNIPDGTAFLKTLSKRMKRQDYDSFIRGLAIKLQALTITHEKIPKFELLASGGTNAELKANLVDIEGRIPLMDQNNIDFMVLSCATPCVQGFSDPEQADQLAVSLNNRLAATIANNTERLGAFAALSMHNATVAAQELKRAVQELGFVGALLNDYQASGSDGQTPLYYDQPQYDVFWQMVTDLDVPVYLHPQNTLPIVSSLDFGHAPQLLGPVQEYAVTLSTHILG</sequence>
<gene>
    <name evidence="6" type="ORF">CVT24_008730</name>
</gene>
<evidence type="ECO:0000313" key="6">
    <source>
        <dbReference type="EMBL" id="PPQ64119.1"/>
    </source>
</evidence>
<dbReference type="InterPro" id="IPR032466">
    <property type="entry name" value="Metal_Hydrolase"/>
</dbReference>
<reference evidence="6 7" key="1">
    <citation type="journal article" date="2018" name="Evol. Lett.">
        <title>Horizontal gene cluster transfer increased hallucinogenic mushroom diversity.</title>
        <authorList>
            <person name="Reynolds H.T."/>
            <person name="Vijayakumar V."/>
            <person name="Gluck-Thaler E."/>
            <person name="Korotkin H.B."/>
            <person name="Matheny P.B."/>
            <person name="Slot J.C."/>
        </authorList>
    </citation>
    <scope>NUCLEOTIDE SEQUENCE [LARGE SCALE GENOMIC DNA]</scope>
    <source>
        <strain evidence="6 7">2629</strain>
    </source>
</reference>
<evidence type="ECO:0000256" key="2">
    <source>
        <dbReference type="ARBA" id="ARBA00023239"/>
    </source>
</evidence>
<protein>
    <recommendedName>
        <fullName evidence="5">Amidohydrolase-related domain-containing protein</fullName>
    </recommendedName>
</protein>
<feature type="domain" description="Amidohydrolase-related" evidence="5">
    <location>
        <begin position="385"/>
        <end position="515"/>
    </location>
</feature>
<dbReference type="STRING" id="181874.A0A409VCU3"/>
<feature type="domain" description="Amidohydrolase-related" evidence="5">
    <location>
        <begin position="94"/>
        <end position="325"/>
    </location>
</feature>
<keyword evidence="2 3" id="KW-0456">Lyase</keyword>
<dbReference type="GO" id="GO:0016831">
    <property type="term" value="F:carboxy-lyase activity"/>
    <property type="evidence" value="ECO:0007669"/>
    <property type="project" value="UniProtKB-KW"/>
</dbReference>
<proteinExistence type="inferred from homology"/>
<feature type="chain" id="PRO_5018994233" description="Amidohydrolase-related domain-containing protein" evidence="4">
    <location>
        <begin position="18"/>
        <end position="547"/>
    </location>
</feature>
<accession>A0A409VCU3</accession>
<dbReference type="Gene3D" id="3.20.20.140">
    <property type="entry name" value="Metal-dependent hydrolases"/>
    <property type="match status" value="2"/>
</dbReference>
<dbReference type="EMBL" id="NHTK01006095">
    <property type="protein sequence ID" value="PPQ64119.1"/>
    <property type="molecule type" value="Genomic_DNA"/>
</dbReference>